<dbReference type="RefSeq" id="XP_806980.1">
    <property type="nucleotide sequence ID" value="XM_801887.1"/>
</dbReference>
<name>Q4CXX6_TRYCC</name>
<sequence>MGSSYSVNPKKFPLIQKLLKLKKLRRVEGGALCFTEEGVEKKVLRCDRNKPHFGEENPFLSHTKEKHAQDFPMQSFQLPGSKENKLVPQVACGDGNPDGGGGGCVPDTHRPSVGTLMDVYEGRCREQEGPMQELPGKSMKRQVFFVGKPPESLYSSIISSNGHPQSILSKTSSLNKLLGKEEGFFARHRRFSASMTIEFEDDDEVEEVQRQLFRRAVSFVSTSEESRDKLSTEFDPNASMESNDENRICTVVVPLPSSHGCRSSFHKKLAETPPRGSVVQFVCSPDVMLVPDERATPKNSSLSI</sequence>
<proteinExistence type="predicted"/>
<accession>Q4CXX6</accession>
<dbReference type="AlphaFoldDB" id="Q4CXX6"/>
<dbReference type="Proteomes" id="UP000002296">
    <property type="component" value="Unassembled WGS sequence"/>
</dbReference>
<dbReference type="GeneID" id="3537123"/>
<dbReference type="EMBL" id="AAHK01001499">
    <property type="protein sequence ID" value="EAN85129.1"/>
    <property type="molecule type" value="Genomic_DNA"/>
</dbReference>
<organism evidence="1 2">
    <name type="scientific">Trypanosoma cruzi (strain CL Brener)</name>
    <dbReference type="NCBI Taxonomy" id="353153"/>
    <lineage>
        <taxon>Eukaryota</taxon>
        <taxon>Discoba</taxon>
        <taxon>Euglenozoa</taxon>
        <taxon>Kinetoplastea</taxon>
        <taxon>Metakinetoplastina</taxon>
        <taxon>Trypanosomatida</taxon>
        <taxon>Trypanosomatidae</taxon>
        <taxon>Trypanosoma</taxon>
        <taxon>Schizotrypanum</taxon>
    </lineage>
</organism>
<gene>
    <name evidence="1" type="ORF">Tc00.1047053508669.21</name>
</gene>
<keyword evidence="2" id="KW-1185">Reference proteome</keyword>
<comment type="caution">
    <text evidence="1">The sequence shown here is derived from an EMBL/GenBank/DDBJ whole genome shotgun (WGS) entry which is preliminary data.</text>
</comment>
<dbReference type="PaxDb" id="353153-Q4CXX6"/>
<dbReference type="KEGG" id="tcr:508669.21"/>
<reference evidence="1 2" key="1">
    <citation type="journal article" date="2005" name="Science">
        <title>The genome sequence of Trypanosoma cruzi, etiologic agent of Chagas disease.</title>
        <authorList>
            <person name="El-Sayed N.M."/>
            <person name="Myler P.J."/>
            <person name="Bartholomeu D.C."/>
            <person name="Nilsson D."/>
            <person name="Aggarwal G."/>
            <person name="Tran A.N."/>
            <person name="Ghedin E."/>
            <person name="Worthey E.A."/>
            <person name="Delcher A.L."/>
            <person name="Blandin G."/>
            <person name="Westenberger S.J."/>
            <person name="Caler E."/>
            <person name="Cerqueira G.C."/>
            <person name="Branche C."/>
            <person name="Haas B."/>
            <person name="Anupama A."/>
            <person name="Arner E."/>
            <person name="Aslund L."/>
            <person name="Attipoe P."/>
            <person name="Bontempi E."/>
            <person name="Bringaud F."/>
            <person name="Burton P."/>
            <person name="Cadag E."/>
            <person name="Campbell D.A."/>
            <person name="Carrington M."/>
            <person name="Crabtree J."/>
            <person name="Darban H."/>
            <person name="da Silveira J.F."/>
            <person name="de Jong P."/>
            <person name="Edwards K."/>
            <person name="Englund P.T."/>
            <person name="Fazelina G."/>
            <person name="Feldblyum T."/>
            <person name="Ferella M."/>
            <person name="Frasch A.C."/>
            <person name="Gull K."/>
            <person name="Horn D."/>
            <person name="Hou L."/>
            <person name="Huang Y."/>
            <person name="Kindlund E."/>
            <person name="Klingbeil M."/>
            <person name="Kluge S."/>
            <person name="Koo H."/>
            <person name="Lacerda D."/>
            <person name="Levin M.J."/>
            <person name="Lorenzi H."/>
            <person name="Louie T."/>
            <person name="Machado C.R."/>
            <person name="McCulloch R."/>
            <person name="McKenna A."/>
            <person name="Mizuno Y."/>
            <person name="Mottram J.C."/>
            <person name="Nelson S."/>
            <person name="Ochaya S."/>
            <person name="Osoegawa K."/>
            <person name="Pai G."/>
            <person name="Parsons M."/>
            <person name="Pentony M."/>
            <person name="Pettersson U."/>
            <person name="Pop M."/>
            <person name="Ramirez J.L."/>
            <person name="Rinta J."/>
            <person name="Robertson L."/>
            <person name="Salzberg S.L."/>
            <person name="Sanchez D.O."/>
            <person name="Seyler A."/>
            <person name="Sharma R."/>
            <person name="Shetty J."/>
            <person name="Simpson A.J."/>
            <person name="Sisk E."/>
            <person name="Tammi M.T."/>
            <person name="Tarleton R."/>
            <person name="Teixeira S."/>
            <person name="Van Aken S."/>
            <person name="Vogt C."/>
            <person name="Ward P.N."/>
            <person name="Wickstead B."/>
            <person name="Wortman J."/>
            <person name="White O."/>
            <person name="Fraser C.M."/>
            <person name="Stuart K.D."/>
            <person name="Andersson B."/>
        </authorList>
    </citation>
    <scope>NUCLEOTIDE SEQUENCE [LARGE SCALE GENOMIC DNA]</scope>
    <source>
        <strain evidence="1 2">CL Brener</strain>
    </source>
</reference>
<protein>
    <submittedName>
        <fullName evidence="1">Uncharacterized protein</fullName>
    </submittedName>
</protein>
<evidence type="ECO:0000313" key="1">
    <source>
        <dbReference type="EMBL" id="EAN85129.1"/>
    </source>
</evidence>
<evidence type="ECO:0000313" key="2">
    <source>
        <dbReference type="Proteomes" id="UP000002296"/>
    </source>
</evidence>
<dbReference type="InParanoid" id="Q4CXX6"/>